<dbReference type="EMBL" id="QXGF01000303">
    <property type="protein sequence ID" value="KAE8942495.1"/>
    <property type="molecule type" value="Genomic_DNA"/>
</dbReference>
<dbReference type="Proteomes" id="UP000440732">
    <property type="component" value="Unassembled WGS sequence"/>
</dbReference>
<protein>
    <submittedName>
        <fullName evidence="3">Uncharacterized protein</fullName>
    </submittedName>
</protein>
<reference evidence="9 10" key="1">
    <citation type="submission" date="2018-08" db="EMBL/GenBank/DDBJ databases">
        <title>Genomic investigation of the strawberry pathogen Phytophthora fragariae indicates pathogenicity is determined by transcriptional variation in three key races.</title>
        <authorList>
            <person name="Adams T.M."/>
            <person name="Armitage A.D."/>
            <person name="Sobczyk M.K."/>
            <person name="Bates H.J."/>
            <person name="Dunwell J.M."/>
            <person name="Nellist C.F."/>
            <person name="Harrison R.J."/>
        </authorList>
    </citation>
    <scope>NUCLEOTIDE SEQUENCE [LARGE SCALE GENOMIC DNA]</scope>
    <source>
        <strain evidence="7 11">A4</strain>
        <strain evidence="6 12">BC-1</strain>
        <strain evidence="5 15">BC-23</strain>
        <strain evidence="4 10">NOV-27</strain>
        <strain evidence="3 13">NOV-5</strain>
        <strain evidence="2 14">NOV-71</strain>
        <strain evidence="8 16">NOV-77</strain>
        <strain evidence="1 9">NOV-9</strain>
    </source>
</reference>
<dbReference type="EMBL" id="QXGA01000397">
    <property type="protein sequence ID" value="KAE9146595.1"/>
    <property type="molecule type" value="Genomic_DNA"/>
</dbReference>
<dbReference type="AlphaFoldDB" id="A0A6A3U4Z5"/>
<evidence type="ECO:0000313" key="16">
    <source>
        <dbReference type="Proteomes" id="UP000486351"/>
    </source>
</evidence>
<dbReference type="EMBL" id="QXFZ01000753">
    <property type="protein sequence ID" value="KAE9105959.1"/>
    <property type="molecule type" value="Genomic_DNA"/>
</dbReference>
<dbReference type="Proteomes" id="UP000437068">
    <property type="component" value="Unassembled WGS sequence"/>
</dbReference>
<evidence type="ECO:0000313" key="7">
    <source>
        <dbReference type="EMBL" id="KAE9312452.1"/>
    </source>
</evidence>
<dbReference type="Proteomes" id="UP000433483">
    <property type="component" value="Unassembled WGS sequence"/>
</dbReference>
<dbReference type="EMBL" id="QXGC01000733">
    <property type="protein sequence ID" value="KAE9222860.1"/>
    <property type="molecule type" value="Genomic_DNA"/>
</dbReference>
<dbReference type="Proteomes" id="UP000441208">
    <property type="component" value="Unassembled WGS sequence"/>
</dbReference>
<evidence type="ECO:0000313" key="2">
    <source>
        <dbReference type="EMBL" id="KAE9105959.1"/>
    </source>
</evidence>
<evidence type="ECO:0000313" key="6">
    <source>
        <dbReference type="EMBL" id="KAE9230117.1"/>
    </source>
</evidence>
<dbReference type="EMBL" id="QXGE01000439">
    <property type="protein sequence ID" value="KAE9312452.1"/>
    <property type="molecule type" value="Genomic_DNA"/>
</dbReference>
<keyword evidence="10" id="KW-1185">Reference proteome</keyword>
<dbReference type="Proteomes" id="UP000429523">
    <property type="component" value="Unassembled WGS sequence"/>
</dbReference>
<dbReference type="Proteomes" id="UP000476176">
    <property type="component" value="Unassembled WGS sequence"/>
</dbReference>
<dbReference type="EMBL" id="QXFY01000532">
    <property type="protein sequence ID" value="KAE9341682.1"/>
    <property type="molecule type" value="Genomic_DNA"/>
</dbReference>
<proteinExistence type="predicted"/>
<evidence type="ECO:0000313" key="8">
    <source>
        <dbReference type="EMBL" id="KAE9341682.1"/>
    </source>
</evidence>
<organism evidence="3 13">
    <name type="scientific">Phytophthora fragariae</name>
    <dbReference type="NCBI Taxonomy" id="53985"/>
    <lineage>
        <taxon>Eukaryota</taxon>
        <taxon>Sar</taxon>
        <taxon>Stramenopiles</taxon>
        <taxon>Oomycota</taxon>
        <taxon>Peronosporomycetes</taxon>
        <taxon>Peronosporales</taxon>
        <taxon>Peronosporaceae</taxon>
        <taxon>Phytophthora</taxon>
    </lineage>
</organism>
<gene>
    <name evidence="7" type="ORF">PF001_g9224</name>
    <name evidence="6" type="ORF">PF002_g13109</name>
    <name evidence="5" type="ORF">PF004_g12687</name>
    <name evidence="4" type="ORF">PF005_g10756</name>
    <name evidence="3" type="ORF">PF006_g8640</name>
    <name evidence="2" type="ORF">PF007_g13584</name>
    <name evidence="8" type="ORF">PF008_g10510</name>
    <name evidence="1" type="ORF">PF009_g7743</name>
</gene>
<dbReference type="EMBL" id="QXGD01000652">
    <property type="protein sequence ID" value="KAE9230117.1"/>
    <property type="molecule type" value="Genomic_DNA"/>
</dbReference>
<evidence type="ECO:0000313" key="4">
    <source>
        <dbReference type="EMBL" id="KAE9212058.1"/>
    </source>
</evidence>
<evidence type="ECO:0000313" key="3">
    <source>
        <dbReference type="EMBL" id="KAE9146595.1"/>
    </source>
</evidence>
<sequence>MNTWPAVGLTKLPRARRCRFAFSGNLLCLFPKFCGGVQCVLADEHDNCRVSLVLECMRNFADISLSGETDRADTGFPPRQKLYKSCQQISTTRFEPVFAL</sequence>
<dbReference type="Proteomes" id="UP000440367">
    <property type="component" value="Unassembled WGS sequence"/>
</dbReference>
<evidence type="ECO:0000313" key="10">
    <source>
        <dbReference type="Proteomes" id="UP000433483"/>
    </source>
</evidence>
<evidence type="ECO:0000313" key="5">
    <source>
        <dbReference type="EMBL" id="KAE9222860.1"/>
    </source>
</evidence>
<name>A0A6A3U4Z5_9STRA</name>
<evidence type="ECO:0000313" key="9">
    <source>
        <dbReference type="Proteomes" id="UP000429523"/>
    </source>
</evidence>
<evidence type="ECO:0000313" key="15">
    <source>
        <dbReference type="Proteomes" id="UP000476176"/>
    </source>
</evidence>
<evidence type="ECO:0000313" key="1">
    <source>
        <dbReference type="EMBL" id="KAE8942495.1"/>
    </source>
</evidence>
<comment type="caution">
    <text evidence="3">The sequence shown here is derived from an EMBL/GenBank/DDBJ whole genome shotgun (WGS) entry which is preliminary data.</text>
</comment>
<evidence type="ECO:0000313" key="13">
    <source>
        <dbReference type="Proteomes" id="UP000440732"/>
    </source>
</evidence>
<evidence type="ECO:0000313" key="14">
    <source>
        <dbReference type="Proteomes" id="UP000441208"/>
    </source>
</evidence>
<evidence type="ECO:0000313" key="12">
    <source>
        <dbReference type="Proteomes" id="UP000440367"/>
    </source>
</evidence>
<accession>A0A6A3U4Z5</accession>
<dbReference type="EMBL" id="QXGB01000519">
    <property type="protein sequence ID" value="KAE9212058.1"/>
    <property type="molecule type" value="Genomic_DNA"/>
</dbReference>
<dbReference type="Proteomes" id="UP000486351">
    <property type="component" value="Unassembled WGS sequence"/>
</dbReference>
<evidence type="ECO:0000313" key="11">
    <source>
        <dbReference type="Proteomes" id="UP000437068"/>
    </source>
</evidence>